<evidence type="ECO:0000313" key="2">
    <source>
        <dbReference type="EMBL" id="CAL8146691.1"/>
    </source>
</evidence>
<dbReference type="Proteomes" id="UP001642540">
    <property type="component" value="Unassembled WGS sequence"/>
</dbReference>
<gene>
    <name evidence="2" type="ORF">ODALV1_LOCUS30899</name>
</gene>
<feature type="transmembrane region" description="Helical" evidence="1">
    <location>
        <begin position="469"/>
        <end position="489"/>
    </location>
</feature>
<proteinExistence type="predicted"/>
<dbReference type="EMBL" id="CAXLJM020000164">
    <property type="protein sequence ID" value="CAL8146691.1"/>
    <property type="molecule type" value="Genomic_DNA"/>
</dbReference>
<evidence type="ECO:0000256" key="1">
    <source>
        <dbReference type="SAM" id="Phobius"/>
    </source>
</evidence>
<name>A0ABP1S818_9HEXA</name>
<keyword evidence="1" id="KW-0812">Transmembrane</keyword>
<keyword evidence="1" id="KW-1133">Transmembrane helix</keyword>
<accession>A0ABP1S818</accession>
<protein>
    <submittedName>
        <fullName evidence="2">Uncharacterized protein</fullName>
    </submittedName>
</protein>
<evidence type="ECO:0000313" key="3">
    <source>
        <dbReference type="Proteomes" id="UP001642540"/>
    </source>
</evidence>
<keyword evidence="1" id="KW-0472">Membrane</keyword>
<keyword evidence="3" id="KW-1185">Reference proteome</keyword>
<organism evidence="2 3">
    <name type="scientific">Orchesella dallaii</name>
    <dbReference type="NCBI Taxonomy" id="48710"/>
    <lineage>
        <taxon>Eukaryota</taxon>
        <taxon>Metazoa</taxon>
        <taxon>Ecdysozoa</taxon>
        <taxon>Arthropoda</taxon>
        <taxon>Hexapoda</taxon>
        <taxon>Collembola</taxon>
        <taxon>Entomobryomorpha</taxon>
        <taxon>Entomobryoidea</taxon>
        <taxon>Orchesellidae</taxon>
        <taxon>Orchesellinae</taxon>
        <taxon>Orchesella</taxon>
    </lineage>
</organism>
<sequence length="829" mass="95674">MGPFDKLFATSRIPKENQLLDHRLEKSLYSRTPAPVENLDEILSSFNTCFIHLTNFQGVNLFPFKTPLMLREPQSAMWIEESSYRLEHSFIMVPKGMPSPKNFTVNGSISPCTLSPLFQNDFTQLCMRLRFMEYLKRSKPWICMIQIGLHPHDYHLTERSELVRPEKTLMSLEYPPIFTRIGLEFSQRIKPSQNSINLLILENSQILNETLLQEQLITWMGILLRAQFNDGGSHTSRHVFILLKTQEQLIKPISRIETTEVVTINFNKEKEMSSQSISSKLHDLSSDNLWGLSFPEVLTKVEKFYEDKYIYWRLDSVFGHILTPTDFHDDPSLIQNFCSGTLQSLTSGHWKTSSFVKSNKNIGKLVLLAVSHLLRSLLRNGTVHFQGPWKFVKPFECFDETVNKMSSSRGRGGSTFTATVQLYAYDPFEYVNVPMQIKNPLRALKFLSCGKPPKHSFGFEEFVNIFDGYVWLLIVVFVTVLFPLLFYFIEEANLMLEGGLSVRKKLKSSYFMHPVSILLEQGDAFTKSEMRLASLKAMLGGLLLAGTILNNAYRYDNVYNMIAPRRLIPYKYLDQLIENNFTIYTRIAEHDYAFHDYPGVKNITQHSAHQLWDVGMKMWIIKLYSEILRGIYKLKEKGYKKYDVLVNNTKLHPEIPRLLYDSGENETHWKQVFQEKQWELMEKTIRRCNKTALVLPEVVGTKMAQRLMDGGLKFVFLGRNLLFNESLGLSFSGWMPGNLLNVMGVMEIAGIWNWWKEAVDRVVSGDNIRFSRRGFDKEAEVIVEKPTMEGNVVIIFYVLGMGSGVALSCFLVEIVFRVLCQVSSRVITL</sequence>
<reference evidence="2 3" key="1">
    <citation type="submission" date="2024-08" db="EMBL/GenBank/DDBJ databases">
        <authorList>
            <person name="Cucini C."/>
            <person name="Frati F."/>
        </authorList>
    </citation>
    <scope>NUCLEOTIDE SEQUENCE [LARGE SCALE GENOMIC DNA]</scope>
</reference>
<feature type="transmembrane region" description="Helical" evidence="1">
    <location>
        <begin position="794"/>
        <end position="816"/>
    </location>
</feature>
<comment type="caution">
    <text evidence="2">The sequence shown here is derived from an EMBL/GenBank/DDBJ whole genome shotgun (WGS) entry which is preliminary data.</text>
</comment>